<name>A0A7J3I7J1_9CREN</name>
<dbReference type="GO" id="GO:0009086">
    <property type="term" value="P:methionine biosynthetic process"/>
    <property type="evidence" value="ECO:0007669"/>
    <property type="project" value="InterPro"/>
</dbReference>
<accession>A0A7J3I7J1</accession>
<dbReference type="GO" id="GO:0003871">
    <property type="term" value="F:5-methyltetrahydropteroyltriglutamate-homocysteine S-methyltransferase activity"/>
    <property type="evidence" value="ECO:0007669"/>
    <property type="project" value="InterPro"/>
</dbReference>
<dbReference type="InterPro" id="IPR038071">
    <property type="entry name" value="UROD/MetE-like_sf"/>
</dbReference>
<proteinExistence type="predicted"/>
<comment type="caution">
    <text evidence="2">The sequence shown here is derived from an EMBL/GenBank/DDBJ whole genome shotgun (WGS) entry which is preliminary data.</text>
</comment>
<gene>
    <name evidence="2" type="ORF">ENT87_03360</name>
</gene>
<dbReference type="GO" id="GO:0008270">
    <property type="term" value="F:zinc ion binding"/>
    <property type="evidence" value="ECO:0007669"/>
    <property type="project" value="InterPro"/>
</dbReference>
<dbReference type="EMBL" id="DTAI01000094">
    <property type="protein sequence ID" value="HGN36571.1"/>
    <property type="molecule type" value="Genomic_DNA"/>
</dbReference>
<dbReference type="Gene3D" id="3.20.20.210">
    <property type="match status" value="1"/>
</dbReference>
<evidence type="ECO:0000313" key="2">
    <source>
        <dbReference type="EMBL" id="HGN36571.1"/>
    </source>
</evidence>
<evidence type="ECO:0000259" key="1">
    <source>
        <dbReference type="Pfam" id="PF01717"/>
    </source>
</evidence>
<feature type="domain" description="Cobalamin-independent methionine synthase MetE C-terminal/archaeal" evidence="1">
    <location>
        <begin position="152"/>
        <end position="292"/>
    </location>
</feature>
<reference evidence="2" key="1">
    <citation type="journal article" date="2020" name="mSystems">
        <title>Genome- and Community-Level Interaction Insights into Carbon Utilization and Element Cycling Functions of Hydrothermarchaeota in Hydrothermal Sediment.</title>
        <authorList>
            <person name="Zhou Z."/>
            <person name="Liu Y."/>
            <person name="Xu W."/>
            <person name="Pan J."/>
            <person name="Luo Z.H."/>
            <person name="Li M."/>
        </authorList>
    </citation>
    <scope>NUCLEOTIDE SEQUENCE [LARGE SCALE GENOMIC DNA]</scope>
    <source>
        <strain evidence="2">SpSt-618</strain>
    </source>
</reference>
<protein>
    <submittedName>
        <fullName evidence="2">Methionine synthase</fullName>
    </submittedName>
</protein>
<organism evidence="2">
    <name type="scientific">Ignisphaera aggregans</name>
    <dbReference type="NCBI Taxonomy" id="334771"/>
    <lineage>
        <taxon>Archaea</taxon>
        <taxon>Thermoproteota</taxon>
        <taxon>Thermoprotei</taxon>
        <taxon>Desulfurococcales</taxon>
        <taxon>Desulfurococcaceae</taxon>
        <taxon>Ignisphaera</taxon>
    </lineage>
</organism>
<dbReference type="SUPFAM" id="SSF51726">
    <property type="entry name" value="UROD/MetE-like"/>
    <property type="match status" value="1"/>
</dbReference>
<dbReference type="AlphaFoldDB" id="A0A7J3I7J1"/>
<sequence length="332" mass="37523">MRSSHVGSFPLSYNFNNIRRVLFDLFDIGIDVPTFPQLRSFIDIYLKPLENLGIVENRKGVYFSSYEKLQMAQNFNFSIEIPDAYIAMSIVKDSGLVFKGFRAPITGAFTLASRVYLSEDTSRGLYATGMANVYIVENFFKRYVSKIIDFIKDIGYSIVFFDEPSLILLVGKRILFGWTEDTIIEILSNLAKKASGSEVGIHICGPLNKRLFDLIVQIDGIKYYSFEFYSNPKNMDILDKTLLEKYDKIISPGIVSASKPTVESIEESLNILKRLYEKIGSRIDLVSGDCGFGGLRGLLGDEEKEYRVALEKLSVVIEALKHLKRELGISIS</sequence>
<dbReference type="InterPro" id="IPR002629">
    <property type="entry name" value="Met_Synth_C/arc"/>
</dbReference>
<dbReference type="Pfam" id="PF01717">
    <property type="entry name" value="Meth_synt_2"/>
    <property type="match status" value="1"/>
</dbReference>